<sequence>MSGGAAAGDVSLHVDWTRCRGRGLCTELFAERLERDEWGYPIARAGGPGARAGSPGDPGASGAGTRDVPVRPHERAAAADAVAMCPLQALRLVER</sequence>
<dbReference type="Pfam" id="PF13459">
    <property type="entry name" value="Fer4_15"/>
    <property type="match status" value="1"/>
</dbReference>
<dbReference type="RefSeq" id="WP_262137405.1">
    <property type="nucleotide sequence ID" value="NZ_CP106879.1"/>
</dbReference>
<evidence type="ECO:0000313" key="3">
    <source>
        <dbReference type="Proteomes" id="UP001062223"/>
    </source>
</evidence>
<feature type="region of interest" description="Disordered" evidence="1">
    <location>
        <begin position="44"/>
        <end position="68"/>
    </location>
</feature>
<evidence type="ECO:0000256" key="1">
    <source>
        <dbReference type="SAM" id="MobiDB-lite"/>
    </source>
</evidence>
<accession>A0A9Q9PBW3</accession>
<organism evidence="2 3">
    <name type="scientific">Curtobacterium poinsettiae</name>
    <dbReference type="NCBI Taxonomy" id="159612"/>
    <lineage>
        <taxon>Bacteria</taxon>
        <taxon>Bacillati</taxon>
        <taxon>Actinomycetota</taxon>
        <taxon>Actinomycetes</taxon>
        <taxon>Micrococcales</taxon>
        <taxon>Microbacteriaceae</taxon>
        <taxon>Curtobacterium</taxon>
    </lineage>
</organism>
<gene>
    <name evidence="2" type="ORF">OE229_08405</name>
</gene>
<evidence type="ECO:0000313" key="2">
    <source>
        <dbReference type="EMBL" id="UYC82467.1"/>
    </source>
</evidence>
<dbReference type="KEGG" id="cpoi:OE229_08405"/>
<dbReference type="Proteomes" id="UP001062223">
    <property type="component" value="Chromosome"/>
</dbReference>
<reference evidence="2" key="1">
    <citation type="submission" date="2022-09" db="EMBL/GenBank/DDBJ databases">
        <title>Taxonomy of Curtobacterium flaccumfaciens.</title>
        <authorList>
            <person name="Osdaghi E."/>
            <person name="Taghavi S.M."/>
            <person name="Hamidizade M."/>
            <person name="Abachi H."/>
            <person name="Fazliarab A."/>
            <person name="Baeyen S."/>
            <person name="Portier P."/>
            <person name="Van Vaerenbergh J."/>
            <person name="Jacques M.-A."/>
        </authorList>
    </citation>
    <scope>NUCLEOTIDE SEQUENCE</scope>
    <source>
        <strain evidence="2">AGQB46</strain>
    </source>
</reference>
<dbReference type="Gene3D" id="3.30.70.20">
    <property type="match status" value="1"/>
</dbReference>
<protein>
    <submittedName>
        <fullName evidence="2">Ferredoxin</fullName>
    </submittedName>
</protein>
<dbReference type="AlphaFoldDB" id="A0A9Q9PBW3"/>
<dbReference type="EMBL" id="CP106879">
    <property type="protein sequence ID" value="UYC82467.1"/>
    <property type="molecule type" value="Genomic_DNA"/>
</dbReference>
<proteinExistence type="predicted"/>
<feature type="compositionally biased region" description="Low complexity" evidence="1">
    <location>
        <begin position="51"/>
        <end position="64"/>
    </location>
</feature>
<name>A0A9Q9PBW3_9MICO</name>